<evidence type="ECO:0000313" key="2">
    <source>
        <dbReference type="Proteomes" id="UP000536711"/>
    </source>
</evidence>
<dbReference type="AlphaFoldDB" id="A0A8H4J816"/>
<accession>A0A8H4J816</accession>
<proteinExistence type="predicted"/>
<dbReference type="OrthoDB" id="5092802at2759"/>
<evidence type="ECO:0000313" key="1">
    <source>
        <dbReference type="EMBL" id="KAF4414907.1"/>
    </source>
</evidence>
<keyword evidence="2" id="KW-1185">Reference proteome</keyword>
<sequence length="216" mass="24420">MQILNPLSCMIPVGKIRSRLGHKDQLLKLVIPFVALYYGSSPDSPSFPDLCKEATEHGLYGFLELLHQRLEPSPRSLHLRNMFRRRTQRLLASLEDLRYTTKTQRGKQFVQMQLESPNLDLNEDDAFYLLEGIPTQGSPHDKRLRIAILVGMWSGTEGYCIQDDSSVTEIACKFAMFLRADSQVLPDTPLPSYASSFTSAASDETLIEDTDEIHVS</sequence>
<name>A0A8H4J816_9HYPO</name>
<comment type="caution">
    <text evidence="1">The sequence shown here is derived from an EMBL/GenBank/DDBJ whole genome shotgun (WGS) entry which is preliminary data.</text>
</comment>
<reference evidence="1 2" key="1">
    <citation type="submission" date="2020-01" db="EMBL/GenBank/DDBJ databases">
        <title>Identification and distribution of gene clusters putatively required for synthesis of sphingolipid metabolism inhibitors in phylogenetically diverse species of the filamentous fungus Fusarium.</title>
        <authorList>
            <person name="Kim H.-S."/>
            <person name="Busman M."/>
            <person name="Brown D.W."/>
            <person name="Divon H."/>
            <person name="Uhlig S."/>
            <person name="Proctor R.H."/>
        </authorList>
    </citation>
    <scope>NUCLEOTIDE SEQUENCE [LARGE SCALE GENOMIC DNA]</scope>
    <source>
        <strain evidence="1 2">NRRL 13308</strain>
    </source>
</reference>
<dbReference type="Proteomes" id="UP000536711">
    <property type="component" value="Unassembled WGS sequence"/>
</dbReference>
<organism evidence="1 2">
    <name type="scientific">Fusarium acutatum</name>
    <dbReference type="NCBI Taxonomy" id="78861"/>
    <lineage>
        <taxon>Eukaryota</taxon>
        <taxon>Fungi</taxon>
        <taxon>Dikarya</taxon>
        <taxon>Ascomycota</taxon>
        <taxon>Pezizomycotina</taxon>
        <taxon>Sordariomycetes</taxon>
        <taxon>Hypocreomycetidae</taxon>
        <taxon>Hypocreales</taxon>
        <taxon>Nectriaceae</taxon>
        <taxon>Fusarium</taxon>
        <taxon>Fusarium fujikuroi species complex</taxon>
    </lineage>
</organism>
<dbReference type="EMBL" id="JAADJF010000658">
    <property type="protein sequence ID" value="KAF4414907.1"/>
    <property type="molecule type" value="Genomic_DNA"/>
</dbReference>
<gene>
    <name evidence="1" type="ORF">FACUT_13854</name>
</gene>
<protein>
    <submittedName>
        <fullName evidence="1">Uncharacterized protein</fullName>
    </submittedName>
</protein>